<organism evidence="2 3">
    <name type="scientific">Prauserella endophytica</name>
    <dbReference type="NCBI Taxonomy" id="1592324"/>
    <lineage>
        <taxon>Bacteria</taxon>
        <taxon>Bacillati</taxon>
        <taxon>Actinomycetota</taxon>
        <taxon>Actinomycetes</taxon>
        <taxon>Pseudonocardiales</taxon>
        <taxon>Pseudonocardiaceae</taxon>
        <taxon>Prauserella</taxon>
        <taxon>Prauserella coralliicola group</taxon>
    </lineage>
</organism>
<name>A0ABY2S858_9PSEU</name>
<keyword evidence="3" id="KW-1185">Reference proteome</keyword>
<evidence type="ECO:0000313" key="2">
    <source>
        <dbReference type="EMBL" id="TKG72083.1"/>
    </source>
</evidence>
<proteinExistence type="predicted"/>
<feature type="compositionally biased region" description="Low complexity" evidence="1">
    <location>
        <begin position="28"/>
        <end position="42"/>
    </location>
</feature>
<reference evidence="2 3" key="1">
    <citation type="journal article" date="2015" name="Antonie Van Leeuwenhoek">
        <title>Prauserella endophytica sp. nov., an endophytic actinobacterium isolated from Tamarix taklamakanensis.</title>
        <authorList>
            <person name="Liu J.M."/>
            <person name="Habden X."/>
            <person name="Guo L."/>
            <person name="Tuo L."/>
            <person name="Jiang Z.K."/>
            <person name="Liu S.W."/>
            <person name="Liu X.F."/>
            <person name="Chen L."/>
            <person name="Li R.F."/>
            <person name="Zhang Y.Q."/>
            <person name="Sun C.H."/>
        </authorList>
    </citation>
    <scope>NUCLEOTIDE SEQUENCE [LARGE SCALE GENOMIC DNA]</scope>
    <source>
        <strain evidence="2 3">CGMCC 4.7182</strain>
    </source>
</reference>
<dbReference type="EMBL" id="SWMS01000003">
    <property type="protein sequence ID" value="TKG72083.1"/>
    <property type="molecule type" value="Genomic_DNA"/>
</dbReference>
<protein>
    <submittedName>
        <fullName evidence="2">Uncharacterized protein</fullName>
    </submittedName>
</protein>
<evidence type="ECO:0000313" key="3">
    <source>
        <dbReference type="Proteomes" id="UP000309992"/>
    </source>
</evidence>
<evidence type="ECO:0000256" key="1">
    <source>
        <dbReference type="SAM" id="MobiDB-lite"/>
    </source>
</evidence>
<comment type="caution">
    <text evidence="2">The sequence shown here is derived from an EMBL/GenBank/DDBJ whole genome shotgun (WGS) entry which is preliminary data.</text>
</comment>
<dbReference type="Proteomes" id="UP000309992">
    <property type="component" value="Unassembled WGS sequence"/>
</dbReference>
<feature type="region of interest" description="Disordered" evidence="1">
    <location>
        <begin position="1"/>
        <end position="59"/>
    </location>
</feature>
<accession>A0ABY2S858</accession>
<sequence>MDGETGGLPRRRRQASLAPGLRTETERSAGPAPAPQGSPEQARATMSALQRGFIRGRNE</sequence>
<gene>
    <name evidence="2" type="ORF">FCN18_07375</name>
</gene>